<keyword evidence="2 7" id="KW-0812">Transmembrane</keyword>
<dbReference type="PROSITE" id="PS50929">
    <property type="entry name" value="ABC_TM1F"/>
    <property type="match status" value="1"/>
</dbReference>
<evidence type="ECO:0000256" key="3">
    <source>
        <dbReference type="ARBA" id="ARBA00022741"/>
    </source>
</evidence>
<gene>
    <name evidence="10" type="ORF">GGR88_001811</name>
</gene>
<dbReference type="InterPro" id="IPR039421">
    <property type="entry name" value="Type_1_exporter"/>
</dbReference>
<accession>A0ABX0XNM0</accession>
<evidence type="ECO:0000256" key="4">
    <source>
        <dbReference type="ARBA" id="ARBA00022840"/>
    </source>
</evidence>
<feature type="transmembrane region" description="Helical" evidence="7">
    <location>
        <begin position="181"/>
        <end position="200"/>
    </location>
</feature>
<evidence type="ECO:0000256" key="7">
    <source>
        <dbReference type="SAM" id="Phobius"/>
    </source>
</evidence>
<dbReference type="SMART" id="SM00382">
    <property type="entry name" value="AAA"/>
    <property type="match status" value="1"/>
</dbReference>
<evidence type="ECO:0000259" key="9">
    <source>
        <dbReference type="PROSITE" id="PS50929"/>
    </source>
</evidence>
<dbReference type="PROSITE" id="PS50893">
    <property type="entry name" value="ABC_TRANSPORTER_2"/>
    <property type="match status" value="1"/>
</dbReference>
<sequence>MARGDDGSAAEVAAAGAAGGGERRLGNLKMVWRAAIRYPGHIALAGLSLLVAAAATLAIPSGFKRVIDQGFASGAVDITPYFNYLLMIVAVLALATAARFYFVSWLGERVVADIRVLVQDNLLRLAPRFFEENRPAEIASRLTADTSVIEQVVGSTVSVALRNVVMGVGGIAYLFTLAPRLTGMLLLGIPLIILPIALLGRRLTQLSRRSQDRVAEVGTTASDALGAMKIVQVFGQERREGLRFADAVERAFGTAKTRILLRAGMTAVVIALIFGSIVLVMWQGALDVAAGRMSSGDIAAFVVTGALVAGAFGALTEVYGDLLRGAGAAGRLAQLVAEQPEIAPPANPRPLPPPTGSLAFRNVEFRYPTRPDLPALHDFTLEVKPGETVAVVGPSGAGKSTLFQLAARFYDPQAGTVLIDGVPLPDADPAAVRARLALVPQETVVFAASARDNLRYGRWDASDEAIWEAAEAANAAEFLRALPDGLDTQLGEGGARLSGGQRQRIAIARALLRDAPILLLDEATSALDAESERAVQLAFERVAAGRTTIVIAHRLATVRAADRIIVMDAGRIVEEGTHDRLVAQGGLYARLARLQFDDPTSLTA</sequence>
<comment type="subcellular location">
    <subcellularLocation>
        <location evidence="1">Cell membrane</location>
        <topology evidence="1">Multi-pass membrane protein</topology>
    </subcellularLocation>
</comment>
<organism evidence="10 11">
    <name type="scientific">Sphingomonas jejuensis</name>
    <dbReference type="NCBI Taxonomy" id="904715"/>
    <lineage>
        <taxon>Bacteria</taxon>
        <taxon>Pseudomonadati</taxon>
        <taxon>Pseudomonadota</taxon>
        <taxon>Alphaproteobacteria</taxon>
        <taxon>Sphingomonadales</taxon>
        <taxon>Sphingomonadaceae</taxon>
        <taxon>Sphingomonas</taxon>
    </lineage>
</organism>
<evidence type="ECO:0000259" key="8">
    <source>
        <dbReference type="PROSITE" id="PS50893"/>
    </source>
</evidence>
<dbReference type="InterPro" id="IPR003439">
    <property type="entry name" value="ABC_transporter-like_ATP-bd"/>
</dbReference>
<dbReference type="InterPro" id="IPR027417">
    <property type="entry name" value="P-loop_NTPase"/>
</dbReference>
<evidence type="ECO:0000256" key="6">
    <source>
        <dbReference type="ARBA" id="ARBA00023136"/>
    </source>
</evidence>
<evidence type="ECO:0000256" key="5">
    <source>
        <dbReference type="ARBA" id="ARBA00022989"/>
    </source>
</evidence>
<evidence type="ECO:0000313" key="11">
    <source>
        <dbReference type="Proteomes" id="UP000734218"/>
    </source>
</evidence>
<dbReference type="Pfam" id="PF00005">
    <property type="entry name" value="ABC_tran"/>
    <property type="match status" value="1"/>
</dbReference>
<dbReference type="PANTHER" id="PTHR43394">
    <property type="entry name" value="ATP-DEPENDENT PERMEASE MDL1, MITOCHONDRIAL"/>
    <property type="match status" value="1"/>
</dbReference>
<dbReference type="Proteomes" id="UP000734218">
    <property type="component" value="Unassembled WGS sequence"/>
</dbReference>
<dbReference type="EMBL" id="JAATJE010000001">
    <property type="protein sequence ID" value="NJC34337.1"/>
    <property type="molecule type" value="Genomic_DNA"/>
</dbReference>
<feature type="domain" description="ABC transporter" evidence="8">
    <location>
        <begin position="358"/>
        <end position="594"/>
    </location>
</feature>
<dbReference type="InterPro" id="IPR017871">
    <property type="entry name" value="ABC_transporter-like_CS"/>
</dbReference>
<protein>
    <submittedName>
        <fullName evidence="10">ATP-binding cassette subfamily B protein</fullName>
    </submittedName>
</protein>
<dbReference type="InterPro" id="IPR003593">
    <property type="entry name" value="AAA+_ATPase"/>
</dbReference>
<feature type="domain" description="ABC transmembrane type-1" evidence="9">
    <location>
        <begin position="43"/>
        <end position="324"/>
    </location>
</feature>
<keyword evidence="5 7" id="KW-1133">Transmembrane helix</keyword>
<keyword evidence="6 7" id="KW-0472">Membrane</keyword>
<keyword evidence="4 10" id="KW-0067">ATP-binding</keyword>
<dbReference type="Gene3D" id="3.40.50.300">
    <property type="entry name" value="P-loop containing nucleotide triphosphate hydrolases"/>
    <property type="match status" value="1"/>
</dbReference>
<feature type="transmembrane region" description="Helical" evidence="7">
    <location>
        <begin position="259"/>
        <end position="286"/>
    </location>
</feature>
<dbReference type="PANTHER" id="PTHR43394:SF1">
    <property type="entry name" value="ATP-BINDING CASSETTE SUB-FAMILY B MEMBER 10, MITOCHONDRIAL"/>
    <property type="match status" value="1"/>
</dbReference>
<dbReference type="Gene3D" id="1.20.1560.10">
    <property type="entry name" value="ABC transporter type 1, transmembrane domain"/>
    <property type="match status" value="1"/>
</dbReference>
<dbReference type="InterPro" id="IPR011527">
    <property type="entry name" value="ABC1_TM_dom"/>
</dbReference>
<proteinExistence type="predicted"/>
<dbReference type="GO" id="GO:0005524">
    <property type="term" value="F:ATP binding"/>
    <property type="evidence" value="ECO:0007669"/>
    <property type="project" value="UniProtKB-KW"/>
</dbReference>
<evidence type="ECO:0000313" key="10">
    <source>
        <dbReference type="EMBL" id="NJC34337.1"/>
    </source>
</evidence>
<keyword evidence="11" id="KW-1185">Reference proteome</keyword>
<dbReference type="Pfam" id="PF00664">
    <property type="entry name" value="ABC_membrane"/>
    <property type="match status" value="1"/>
</dbReference>
<dbReference type="CDD" id="cd18575">
    <property type="entry name" value="ABC_6TM_bac_exporter_ABCB8_10_like"/>
    <property type="match status" value="1"/>
</dbReference>
<keyword evidence="3" id="KW-0547">Nucleotide-binding</keyword>
<dbReference type="PROSITE" id="PS00211">
    <property type="entry name" value="ABC_TRANSPORTER_1"/>
    <property type="match status" value="1"/>
</dbReference>
<evidence type="ECO:0000256" key="1">
    <source>
        <dbReference type="ARBA" id="ARBA00004651"/>
    </source>
</evidence>
<evidence type="ECO:0000256" key="2">
    <source>
        <dbReference type="ARBA" id="ARBA00022692"/>
    </source>
</evidence>
<reference evidence="10 11" key="1">
    <citation type="submission" date="2020-03" db="EMBL/GenBank/DDBJ databases">
        <title>Genomic Encyclopedia of Type Strains, Phase IV (KMG-IV): sequencing the most valuable type-strain genomes for metagenomic binning, comparative biology and taxonomic classification.</title>
        <authorList>
            <person name="Goeker M."/>
        </authorList>
    </citation>
    <scope>NUCLEOTIDE SEQUENCE [LARGE SCALE GENOMIC DNA]</scope>
    <source>
        <strain evidence="10 11">DSM 27651</strain>
    </source>
</reference>
<dbReference type="SUPFAM" id="SSF52540">
    <property type="entry name" value="P-loop containing nucleoside triphosphate hydrolases"/>
    <property type="match status" value="1"/>
</dbReference>
<feature type="transmembrane region" description="Helical" evidence="7">
    <location>
        <begin position="298"/>
        <end position="315"/>
    </location>
</feature>
<feature type="transmembrane region" description="Helical" evidence="7">
    <location>
        <begin position="38"/>
        <end position="61"/>
    </location>
</feature>
<comment type="caution">
    <text evidence="10">The sequence shown here is derived from an EMBL/GenBank/DDBJ whole genome shotgun (WGS) entry which is preliminary data.</text>
</comment>
<feature type="transmembrane region" description="Helical" evidence="7">
    <location>
        <begin position="81"/>
        <end position="102"/>
    </location>
</feature>
<name>A0ABX0XNM0_9SPHN</name>
<feature type="transmembrane region" description="Helical" evidence="7">
    <location>
        <begin position="152"/>
        <end position="175"/>
    </location>
</feature>
<dbReference type="InterPro" id="IPR036640">
    <property type="entry name" value="ABC1_TM_sf"/>
</dbReference>
<dbReference type="SUPFAM" id="SSF90123">
    <property type="entry name" value="ABC transporter transmembrane region"/>
    <property type="match status" value="1"/>
</dbReference>